<dbReference type="GO" id="GO:0006465">
    <property type="term" value="P:signal peptide processing"/>
    <property type="evidence" value="ECO:0007669"/>
    <property type="project" value="UniProtKB-UniRule"/>
</dbReference>
<dbReference type="InterPro" id="IPR001322">
    <property type="entry name" value="Lamin_tail_dom"/>
</dbReference>
<keyword evidence="4 7" id="KW-0472">Membrane</keyword>
<dbReference type="InterPro" id="IPR019533">
    <property type="entry name" value="Peptidase_S26"/>
</dbReference>
<dbReference type="STRING" id="1802505.A3D01_01690"/>
<dbReference type="InterPro" id="IPR036415">
    <property type="entry name" value="Lamin_tail_dom_sf"/>
</dbReference>
<evidence type="ECO:0000256" key="6">
    <source>
        <dbReference type="SAM" id="MobiDB-lite"/>
    </source>
</evidence>
<dbReference type="Pfam" id="PF00932">
    <property type="entry name" value="LTD"/>
    <property type="match status" value="1"/>
</dbReference>
<reference evidence="9 10" key="1">
    <citation type="journal article" date="2016" name="Nat. Commun.">
        <title>Thousands of microbial genomes shed light on interconnected biogeochemical processes in an aquifer system.</title>
        <authorList>
            <person name="Anantharaman K."/>
            <person name="Brown C.T."/>
            <person name="Hug L.A."/>
            <person name="Sharon I."/>
            <person name="Castelle C.J."/>
            <person name="Probst A.J."/>
            <person name="Thomas B.C."/>
            <person name="Singh A."/>
            <person name="Wilkins M.J."/>
            <person name="Karaoz U."/>
            <person name="Brodie E.L."/>
            <person name="Williams K.H."/>
            <person name="Hubbard S.S."/>
            <person name="Banfield J.F."/>
        </authorList>
    </citation>
    <scope>NUCLEOTIDE SEQUENCE [LARGE SCALE GENOMIC DNA]</scope>
</reference>
<evidence type="ECO:0000256" key="1">
    <source>
        <dbReference type="ARBA" id="ARBA00004370"/>
    </source>
</evidence>
<evidence type="ECO:0000256" key="2">
    <source>
        <dbReference type="ARBA" id="ARBA00022692"/>
    </source>
</evidence>
<feature type="domain" description="LTD" evidence="8">
    <location>
        <begin position="275"/>
        <end position="392"/>
    </location>
</feature>
<dbReference type="SUPFAM" id="SSF74853">
    <property type="entry name" value="Lamin A/C globular tail domain"/>
    <property type="match status" value="1"/>
</dbReference>
<dbReference type="PROSITE" id="PS51841">
    <property type="entry name" value="LTD"/>
    <property type="match status" value="1"/>
</dbReference>
<comment type="subcellular location">
    <subcellularLocation>
        <location evidence="1">Membrane</location>
    </subcellularLocation>
</comment>
<sequence length="446" mass="48744">MIKLKKFKPYLVAILTGLAFAVVSLIIFVFFYSKNTLNLASTIRVWTTIDISGYSETLRTKIKLPRAYIVQSGSMEPAIKTGSIVISSPAPIYSPGEVVTYRQTPGSKTLITHRIEARFFPEGLDKDPVYLTSGDANEDFDTNKVTQDQVVGKVVVILPYFGYLANFAKQPFGFILLVIVPATIVIYEELKTVFQEMGKSLKKFLLKIRERRSSKKFNELQNDVQRKTSSASMFVKVATIIPILGATFVFIGLASSFFADKETSQNNVLQAAAIFPGQAGSVVINEIYWGGSDGDGLDEWIELRNMTSTPINLANWVVENLGLGGPNANVSITSGTIPGNGFFLIARKNKDDSKRNIEEDFLVTVSLDNGGEQLVLKNDDGVIIDTANDSGDWFAGTSASPKKSMERNDTPSDGTVSTNWHSATAQTNMDADRTELASPKAANSAP</sequence>
<dbReference type="EMBL" id="MGGR01000022">
    <property type="protein sequence ID" value="OGM33141.1"/>
    <property type="molecule type" value="Genomic_DNA"/>
</dbReference>
<dbReference type="GO" id="GO:0004252">
    <property type="term" value="F:serine-type endopeptidase activity"/>
    <property type="evidence" value="ECO:0007669"/>
    <property type="project" value="UniProtKB-UniRule"/>
</dbReference>
<proteinExistence type="predicted"/>
<dbReference type="AlphaFoldDB" id="A0A1F7Z0Q1"/>
<comment type="caution">
    <text evidence="9">The sequence shown here is derived from an EMBL/GenBank/DDBJ whole genome shotgun (WGS) entry which is preliminary data.</text>
</comment>
<dbReference type="PANTHER" id="PTHR10806">
    <property type="entry name" value="SIGNAL PEPTIDASE COMPLEX CATALYTIC SUBUNIT SEC11"/>
    <property type="match status" value="1"/>
</dbReference>
<dbReference type="PANTHER" id="PTHR10806:SF6">
    <property type="entry name" value="SIGNAL PEPTIDASE COMPLEX CATALYTIC SUBUNIT SEC11"/>
    <property type="match status" value="1"/>
</dbReference>
<feature type="compositionally biased region" description="Polar residues" evidence="6">
    <location>
        <begin position="411"/>
        <end position="429"/>
    </location>
</feature>
<dbReference type="Proteomes" id="UP000177169">
    <property type="component" value="Unassembled WGS sequence"/>
</dbReference>
<dbReference type="GO" id="GO:0016020">
    <property type="term" value="C:membrane"/>
    <property type="evidence" value="ECO:0007669"/>
    <property type="project" value="UniProtKB-SubCell"/>
</dbReference>
<feature type="transmembrane region" description="Helical" evidence="7">
    <location>
        <begin position="172"/>
        <end position="190"/>
    </location>
</feature>
<keyword evidence="3 7" id="KW-1133">Transmembrane helix</keyword>
<feature type="region of interest" description="Disordered" evidence="6">
    <location>
        <begin position="393"/>
        <end position="446"/>
    </location>
</feature>
<dbReference type="Gene3D" id="2.60.40.1260">
    <property type="entry name" value="Lamin Tail domain"/>
    <property type="match status" value="1"/>
</dbReference>
<evidence type="ECO:0000313" key="10">
    <source>
        <dbReference type="Proteomes" id="UP000177169"/>
    </source>
</evidence>
<evidence type="ECO:0000256" key="5">
    <source>
        <dbReference type="NCBIfam" id="TIGR02228"/>
    </source>
</evidence>
<name>A0A1F7Z0Q1_9BACT</name>
<protein>
    <recommendedName>
        <fullName evidence="5">Signal peptidase I</fullName>
        <ecNumber evidence="5">3.4.21.89</ecNumber>
    </recommendedName>
</protein>
<evidence type="ECO:0000256" key="7">
    <source>
        <dbReference type="SAM" id="Phobius"/>
    </source>
</evidence>
<dbReference type="GO" id="GO:0009003">
    <property type="term" value="F:signal peptidase activity"/>
    <property type="evidence" value="ECO:0007669"/>
    <property type="project" value="UniProtKB-EC"/>
</dbReference>
<gene>
    <name evidence="9" type="ORF">A3D01_01690</name>
</gene>
<evidence type="ECO:0000256" key="3">
    <source>
        <dbReference type="ARBA" id="ARBA00022989"/>
    </source>
</evidence>
<keyword evidence="2 7" id="KW-0812">Transmembrane</keyword>
<evidence type="ECO:0000313" key="9">
    <source>
        <dbReference type="EMBL" id="OGM33141.1"/>
    </source>
</evidence>
<dbReference type="CDD" id="cd06530">
    <property type="entry name" value="S26_SPase_I"/>
    <property type="match status" value="1"/>
</dbReference>
<feature type="transmembrane region" description="Helical" evidence="7">
    <location>
        <begin position="234"/>
        <end position="259"/>
    </location>
</feature>
<dbReference type="NCBIfam" id="TIGR02228">
    <property type="entry name" value="sigpep_I_arch"/>
    <property type="match status" value="1"/>
</dbReference>
<accession>A0A1F7Z0Q1</accession>
<dbReference type="InterPro" id="IPR001733">
    <property type="entry name" value="Peptidase_S26B"/>
</dbReference>
<organism evidence="9 10">
    <name type="scientific">Candidatus Woesebacteria bacterium RIFCSPHIGHO2_02_FULL_39_13</name>
    <dbReference type="NCBI Taxonomy" id="1802505"/>
    <lineage>
        <taxon>Bacteria</taxon>
        <taxon>Candidatus Woeseibacteriota</taxon>
    </lineage>
</organism>
<dbReference type="SUPFAM" id="SSF51306">
    <property type="entry name" value="LexA/Signal peptidase"/>
    <property type="match status" value="1"/>
</dbReference>
<evidence type="ECO:0000256" key="4">
    <source>
        <dbReference type="ARBA" id="ARBA00023136"/>
    </source>
</evidence>
<feature type="transmembrane region" description="Helical" evidence="7">
    <location>
        <begin position="12"/>
        <end position="32"/>
    </location>
</feature>
<dbReference type="InterPro" id="IPR036286">
    <property type="entry name" value="LexA/Signal_pep-like_sf"/>
</dbReference>
<evidence type="ECO:0000259" key="8">
    <source>
        <dbReference type="PROSITE" id="PS51841"/>
    </source>
</evidence>
<dbReference type="EC" id="3.4.21.89" evidence="5"/>